<dbReference type="SMART" id="SM00213">
    <property type="entry name" value="UBQ"/>
    <property type="match status" value="1"/>
</dbReference>
<dbReference type="NCBIfam" id="TIGR00601">
    <property type="entry name" value="rad23"/>
    <property type="match status" value="1"/>
</dbReference>
<dbReference type="PANTHER" id="PTHR10621:SF0">
    <property type="entry name" value="UV EXCISION REPAIR PROTEIN RAD23"/>
    <property type="match status" value="1"/>
</dbReference>
<dbReference type="GO" id="GO:0043130">
    <property type="term" value="F:ubiquitin binding"/>
    <property type="evidence" value="ECO:0007669"/>
    <property type="project" value="UniProtKB-UniRule"/>
</dbReference>
<dbReference type="Pfam" id="PF00627">
    <property type="entry name" value="UBA"/>
    <property type="match status" value="2"/>
</dbReference>
<keyword evidence="3 5" id="KW-0234">DNA repair</keyword>
<dbReference type="InterPro" id="IPR000626">
    <property type="entry name" value="Ubiquitin-like_dom"/>
</dbReference>
<dbReference type="Gene3D" id="3.10.20.90">
    <property type="entry name" value="Phosphatidylinositol 3-kinase Catalytic Subunit, Chain A, domain 1"/>
    <property type="match status" value="1"/>
</dbReference>
<keyword evidence="5" id="KW-0963">Cytoplasm</keyword>
<feature type="domain" description="Ubiquitin-like" evidence="8">
    <location>
        <begin position="1"/>
        <end position="78"/>
    </location>
</feature>
<evidence type="ECO:0000256" key="6">
    <source>
        <dbReference type="SAM" id="MobiDB-lite"/>
    </source>
</evidence>
<organism evidence="9 10">
    <name type="scientific">Nephila pilipes</name>
    <name type="common">Giant wood spider</name>
    <name type="synonym">Nephila maculata</name>
    <dbReference type="NCBI Taxonomy" id="299642"/>
    <lineage>
        <taxon>Eukaryota</taxon>
        <taxon>Metazoa</taxon>
        <taxon>Ecdysozoa</taxon>
        <taxon>Arthropoda</taxon>
        <taxon>Chelicerata</taxon>
        <taxon>Arachnida</taxon>
        <taxon>Araneae</taxon>
        <taxon>Araneomorphae</taxon>
        <taxon>Entelegynae</taxon>
        <taxon>Araneoidea</taxon>
        <taxon>Nephilidae</taxon>
        <taxon>Nephila</taxon>
    </lineage>
</organism>
<dbReference type="GO" id="GO:0031593">
    <property type="term" value="F:polyubiquitin modification-dependent protein binding"/>
    <property type="evidence" value="ECO:0007669"/>
    <property type="project" value="UniProtKB-UniRule"/>
</dbReference>
<dbReference type="OrthoDB" id="419317at2759"/>
<feature type="region of interest" description="Disordered" evidence="6">
    <location>
        <begin position="290"/>
        <end position="332"/>
    </location>
</feature>
<dbReference type="GO" id="GO:0005829">
    <property type="term" value="C:cytosol"/>
    <property type="evidence" value="ECO:0007669"/>
    <property type="project" value="TreeGrafter"/>
</dbReference>
<evidence type="ECO:0000256" key="2">
    <source>
        <dbReference type="ARBA" id="ARBA00022763"/>
    </source>
</evidence>
<evidence type="ECO:0000259" key="8">
    <source>
        <dbReference type="PROSITE" id="PS50053"/>
    </source>
</evidence>
<evidence type="ECO:0000259" key="7">
    <source>
        <dbReference type="PROSITE" id="PS50030"/>
    </source>
</evidence>
<evidence type="ECO:0000256" key="3">
    <source>
        <dbReference type="ARBA" id="ARBA00023204"/>
    </source>
</evidence>
<evidence type="ECO:0000256" key="4">
    <source>
        <dbReference type="ARBA" id="ARBA00023242"/>
    </source>
</evidence>
<dbReference type="FunFam" id="3.10.20.90:FF:000254">
    <property type="entry name" value="UV excision repair protein Rad23"/>
    <property type="match status" value="1"/>
</dbReference>
<dbReference type="CDD" id="cd14427">
    <property type="entry name" value="UBA2_HR23A"/>
    <property type="match status" value="1"/>
</dbReference>
<dbReference type="Proteomes" id="UP000887013">
    <property type="component" value="Unassembled WGS sequence"/>
</dbReference>
<dbReference type="PROSITE" id="PS50053">
    <property type="entry name" value="UBIQUITIN_2"/>
    <property type="match status" value="1"/>
</dbReference>
<dbReference type="InterPro" id="IPR029071">
    <property type="entry name" value="Ubiquitin-like_domsf"/>
</dbReference>
<reference evidence="9" key="1">
    <citation type="submission" date="2020-08" db="EMBL/GenBank/DDBJ databases">
        <title>Multicomponent nature underlies the extraordinary mechanical properties of spider dragline silk.</title>
        <authorList>
            <person name="Kono N."/>
            <person name="Nakamura H."/>
            <person name="Mori M."/>
            <person name="Yoshida Y."/>
            <person name="Ohtoshi R."/>
            <person name="Malay A.D."/>
            <person name="Moran D.A.P."/>
            <person name="Tomita M."/>
            <person name="Numata K."/>
            <person name="Arakawa K."/>
        </authorList>
    </citation>
    <scope>NUCLEOTIDE SEQUENCE</scope>
</reference>
<feature type="domain" description="UBA" evidence="7">
    <location>
        <begin position="161"/>
        <end position="201"/>
    </location>
</feature>
<keyword evidence="4 5" id="KW-0539">Nucleus</keyword>
<dbReference type="InterPro" id="IPR004806">
    <property type="entry name" value="Rad23"/>
</dbReference>
<dbReference type="CDD" id="cd01805">
    <property type="entry name" value="Ubl_Rad23"/>
    <property type="match status" value="1"/>
</dbReference>
<dbReference type="PRINTS" id="PR01839">
    <property type="entry name" value="RAD23PROTEIN"/>
</dbReference>
<proteinExistence type="inferred from homology"/>
<keyword evidence="2 5" id="KW-0227">DNA damage</keyword>
<dbReference type="Gene3D" id="1.10.8.10">
    <property type="entry name" value="DNA helicase RuvA subunit, C-terminal domain"/>
    <property type="match status" value="2"/>
</dbReference>
<dbReference type="GO" id="GO:0070628">
    <property type="term" value="F:proteasome binding"/>
    <property type="evidence" value="ECO:0007669"/>
    <property type="project" value="TreeGrafter"/>
</dbReference>
<dbReference type="SUPFAM" id="SSF46934">
    <property type="entry name" value="UBA-like"/>
    <property type="match status" value="2"/>
</dbReference>
<feature type="compositionally biased region" description="Basic and acidic residues" evidence="6">
    <location>
        <begin position="125"/>
        <end position="136"/>
    </location>
</feature>
<dbReference type="PROSITE" id="PS50030">
    <property type="entry name" value="UBA"/>
    <property type="match status" value="2"/>
</dbReference>
<dbReference type="PANTHER" id="PTHR10621">
    <property type="entry name" value="UV EXCISION REPAIR PROTEIN RAD23"/>
    <property type="match status" value="1"/>
</dbReference>
<dbReference type="InterPro" id="IPR006636">
    <property type="entry name" value="STI1_HS-bd"/>
</dbReference>
<keyword evidence="10" id="KW-1185">Reference proteome</keyword>
<feature type="compositionally biased region" description="Low complexity" evidence="6">
    <location>
        <begin position="291"/>
        <end position="329"/>
    </location>
</feature>
<dbReference type="SMART" id="SM00727">
    <property type="entry name" value="STI1"/>
    <property type="match status" value="1"/>
</dbReference>
<dbReference type="SUPFAM" id="SSF54236">
    <property type="entry name" value="Ubiquitin-like"/>
    <property type="match status" value="1"/>
</dbReference>
<comment type="subcellular location">
    <subcellularLocation>
        <location evidence="5">Nucleus</location>
    </subcellularLocation>
    <subcellularLocation>
        <location evidence="5">Cytoplasm</location>
    </subcellularLocation>
</comment>
<evidence type="ECO:0000313" key="9">
    <source>
        <dbReference type="EMBL" id="GFS76892.1"/>
    </source>
</evidence>
<comment type="caution">
    <text evidence="9">The sequence shown here is derived from an EMBL/GenBank/DDBJ whole genome shotgun (WGS) entry which is preliminary data.</text>
</comment>
<dbReference type="FunFam" id="1.10.8.10:FF:000003">
    <property type="entry name" value="UV excision repair protein RAD23 homolog"/>
    <property type="match status" value="1"/>
</dbReference>
<dbReference type="FunFam" id="1.10.10.540:FF:000001">
    <property type="entry name" value="UV excision repair protein RAD23 B"/>
    <property type="match status" value="1"/>
</dbReference>
<comment type="function">
    <text evidence="5">Multiubiquitin chain receptor involved in modulation of proteasomal degradation. Involved in nucleotide excision repair.</text>
</comment>
<dbReference type="InterPro" id="IPR015360">
    <property type="entry name" value="XPC-bd"/>
</dbReference>
<comment type="similarity">
    <text evidence="5">Belongs to the RAD23 family.</text>
</comment>
<gene>
    <name evidence="9" type="primary">RAD23A</name>
    <name evidence="9" type="ORF">NPIL_397131</name>
</gene>
<sequence length="391" mass="42523">MFITLKTLKQQTFKIEVEETESVRMFKEKIEAHKGNEYPANCQKLIYAGKILSDDTKIGEYDIDEKKFVVIMVTKPQSSQEESSENTTSQAQTKATNQLPSKPETTKESTETPAEVKSNTSTAETEAKPKSEKPAEDNSVTSVNVESLDISAAESTLVLGEDYEKMVSQITEMGYERDDVERALRASFNNPDRAVEYLITGVLPPENEPQAETPSVGNVQSSNTIPVPSGNDAEPLAFLRSQPQFQQMRQVIQQNPQLLNAVLQQIGQNNPQLLLLISQNQEDFVRMLNEPASGTGQSGGTSAPSSGRSSATGGTAPAVPAAALSGSLPNVPMESPLGEAAAAQVSPQDREAIERLKALGFPEYLVVQAYFACDKNENLAANFLLSQNFDE</sequence>
<dbReference type="SMART" id="SM00165">
    <property type="entry name" value="UBA"/>
    <property type="match status" value="2"/>
</dbReference>
<evidence type="ECO:0000256" key="5">
    <source>
        <dbReference type="RuleBase" id="RU367049"/>
    </source>
</evidence>
<protein>
    <recommendedName>
        <fullName evidence="5">UV excision repair protein RAD23</fullName>
    </recommendedName>
</protein>
<dbReference type="InterPro" id="IPR009060">
    <property type="entry name" value="UBA-like_sf"/>
</dbReference>
<dbReference type="Pfam" id="PF09280">
    <property type="entry name" value="XPC-binding"/>
    <property type="match status" value="1"/>
</dbReference>
<dbReference type="InterPro" id="IPR015940">
    <property type="entry name" value="UBA"/>
</dbReference>
<dbReference type="AlphaFoldDB" id="A0A8X6T4T0"/>
<feature type="compositionally biased region" description="Low complexity" evidence="6">
    <location>
        <begin position="77"/>
        <end position="93"/>
    </location>
</feature>
<feature type="domain" description="UBA" evidence="7">
    <location>
        <begin position="347"/>
        <end position="387"/>
    </location>
</feature>
<dbReference type="Gene3D" id="1.10.10.540">
    <property type="entry name" value="XPC-binding domain"/>
    <property type="match status" value="1"/>
</dbReference>
<evidence type="ECO:0000313" key="10">
    <source>
        <dbReference type="Proteomes" id="UP000887013"/>
    </source>
</evidence>
<dbReference type="EMBL" id="BMAW01050772">
    <property type="protein sequence ID" value="GFS76892.1"/>
    <property type="molecule type" value="Genomic_DNA"/>
</dbReference>
<feature type="region of interest" description="Disordered" evidence="6">
    <location>
        <begin position="75"/>
        <end position="142"/>
    </location>
</feature>
<dbReference type="InterPro" id="IPR036353">
    <property type="entry name" value="XPC-bd_sf"/>
</dbReference>
<dbReference type="GO" id="GO:0006289">
    <property type="term" value="P:nucleotide-excision repair"/>
    <property type="evidence" value="ECO:0007669"/>
    <property type="project" value="UniProtKB-UniRule"/>
</dbReference>
<evidence type="ECO:0000256" key="1">
    <source>
        <dbReference type="ARBA" id="ARBA00022737"/>
    </source>
</evidence>
<dbReference type="FunFam" id="1.10.8.10:FF:000002">
    <property type="entry name" value="UV excision repair protein RAD23 homolog"/>
    <property type="match status" value="1"/>
</dbReference>
<keyword evidence="1" id="KW-0677">Repeat</keyword>
<dbReference type="GO" id="GO:0003684">
    <property type="term" value="F:damaged DNA binding"/>
    <property type="evidence" value="ECO:0007669"/>
    <property type="project" value="UniProtKB-UniRule"/>
</dbReference>
<accession>A0A8X6T4T0</accession>
<dbReference type="Pfam" id="PF00240">
    <property type="entry name" value="ubiquitin"/>
    <property type="match status" value="1"/>
</dbReference>
<name>A0A8X6T4T0_NEPPI</name>
<dbReference type="GO" id="GO:0005654">
    <property type="term" value="C:nucleoplasm"/>
    <property type="evidence" value="ECO:0007669"/>
    <property type="project" value="TreeGrafter"/>
</dbReference>
<dbReference type="GO" id="GO:0043161">
    <property type="term" value="P:proteasome-mediated ubiquitin-dependent protein catabolic process"/>
    <property type="evidence" value="ECO:0007669"/>
    <property type="project" value="UniProtKB-UniRule"/>
</dbReference>
<dbReference type="SUPFAM" id="SSF101238">
    <property type="entry name" value="XPC-binding domain"/>
    <property type="match status" value="1"/>
</dbReference>